<feature type="active site" description="Proton donor/acceptor" evidence="7">
    <location>
        <position position="153"/>
    </location>
</feature>
<comment type="caution">
    <text evidence="11">The sequence shown here is derived from an EMBL/GenBank/DDBJ whole genome shotgun (WGS) entry which is preliminary data.</text>
</comment>
<accession>A0A4U6RIE4</accession>
<comment type="pathway">
    <text evidence="1 7">Cell wall biogenesis; peptidoglycan biosynthesis.</text>
</comment>
<dbReference type="PANTHER" id="PTHR36699">
    <property type="entry name" value="LD-TRANSPEPTIDASE"/>
    <property type="match status" value="1"/>
</dbReference>
<dbReference type="InterPro" id="IPR005490">
    <property type="entry name" value="LD_TPept_cat_dom"/>
</dbReference>
<evidence type="ECO:0000256" key="3">
    <source>
        <dbReference type="ARBA" id="ARBA00022679"/>
    </source>
</evidence>
<dbReference type="AlphaFoldDB" id="A0A4U6RIE4"/>
<evidence type="ECO:0000256" key="6">
    <source>
        <dbReference type="ARBA" id="ARBA00023316"/>
    </source>
</evidence>
<keyword evidence="3" id="KW-0808">Transferase</keyword>
<keyword evidence="5 7" id="KW-0573">Peptidoglycan synthesis</keyword>
<evidence type="ECO:0000313" key="11">
    <source>
        <dbReference type="EMBL" id="TKV74227.1"/>
    </source>
</evidence>
<reference evidence="11 12" key="1">
    <citation type="submission" date="2019-05" db="EMBL/GenBank/DDBJ databases">
        <title>Draft Genome of Bradyrhizobium elkanii strain SEMIA 938, Used in Commercial Inoculants for Lupinus spp. in Brazil.</title>
        <authorList>
            <person name="Hungria M."/>
            <person name="Delamuta J.R.M."/>
            <person name="Ribeiro R.A."/>
            <person name="Nogueira M.A."/>
        </authorList>
    </citation>
    <scope>NUCLEOTIDE SEQUENCE [LARGE SCALE GENOMIC DNA]</scope>
    <source>
        <strain evidence="11 12">Semia 938</strain>
    </source>
</reference>
<organism evidence="11 12">
    <name type="scientific">Bradyrhizobium elkanii</name>
    <dbReference type="NCBI Taxonomy" id="29448"/>
    <lineage>
        <taxon>Bacteria</taxon>
        <taxon>Pseudomonadati</taxon>
        <taxon>Pseudomonadota</taxon>
        <taxon>Alphaproteobacteria</taxon>
        <taxon>Hyphomicrobiales</taxon>
        <taxon>Nitrobacteraceae</taxon>
        <taxon>Bradyrhizobium</taxon>
    </lineage>
</organism>
<dbReference type="Proteomes" id="UP000305095">
    <property type="component" value="Unassembled WGS sequence"/>
</dbReference>
<dbReference type="UniPathway" id="UPA00219"/>
<feature type="compositionally biased region" description="Low complexity" evidence="8">
    <location>
        <begin position="363"/>
        <end position="391"/>
    </location>
</feature>
<evidence type="ECO:0000256" key="4">
    <source>
        <dbReference type="ARBA" id="ARBA00022960"/>
    </source>
</evidence>
<evidence type="ECO:0000256" key="5">
    <source>
        <dbReference type="ARBA" id="ARBA00022984"/>
    </source>
</evidence>
<dbReference type="InterPro" id="IPR038063">
    <property type="entry name" value="Transpep_catalytic_dom"/>
</dbReference>
<dbReference type="SUPFAM" id="SSF141523">
    <property type="entry name" value="L,D-transpeptidase catalytic domain-like"/>
    <property type="match status" value="1"/>
</dbReference>
<dbReference type="GO" id="GO:0004180">
    <property type="term" value="F:carboxypeptidase activity"/>
    <property type="evidence" value="ECO:0007669"/>
    <property type="project" value="UniProtKB-ARBA"/>
</dbReference>
<feature type="region of interest" description="Disordered" evidence="8">
    <location>
        <begin position="418"/>
        <end position="505"/>
    </location>
</feature>
<keyword evidence="6 7" id="KW-0961">Cell wall biogenesis/degradation</keyword>
<proteinExistence type="inferred from homology"/>
<comment type="similarity">
    <text evidence="2">Belongs to the YkuD family.</text>
</comment>
<evidence type="ECO:0000256" key="1">
    <source>
        <dbReference type="ARBA" id="ARBA00004752"/>
    </source>
</evidence>
<feature type="chain" id="PRO_5020615253" evidence="9">
    <location>
        <begin position="24"/>
        <end position="505"/>
    </location>
</feature>
<sequence>MTHRTLVRALLTSAVLAAGVMLAGCDSDQISLAQNAKANQPVPPKLVAAMTEKDMDMQSPILVRLFKQEAELEVWKQNRSGQFALLKTYPICRWSGDLGPKVREGDRQAPEGFYSINPSQMNPQSAYYLSFNTGYPNAFDKALGRTGSQLMVHGDCSSRGCYAMTDEQIAEIYSLGRESFFGGQKAFQLQAYPFRMTPVNMAKHRNNPNMPFWKMIKEGYDHFEVTKQEPKVDFCEKKYVFDAVKAPGATRDPVFDASAKCPAYVIPEEIASAVHEKEQKDAAETAKLVSKGTPVARLNTGIDGGMNAIFASKIPEGSTGLSEGGDSQALASMSLARAPGTIPGTVNPPKPNLAVQQEEPIVATTSSTPAATSSAASSAGTRVASANASDKSASDKSTSDKSEGFFSSFARKVGIGGTADASKTTAPPAPVAAAPAKPKVAEAKPQSVVRIAPKAEPKQAAKPAPKPAVTTAAAAAPAPTSSTQLAGSAPVVQTNSFDTRFSAVK</sequence>
<evidence type="ECO:0000256" key="9">
    <source>
        <dbReference type="SAM" id="SignalP"/>
    </source>
</evidence>
<evidence type="ECO:0000313" key="12">
    <source>
        <dbReference type="Proteomes" id="UP000305095"/>
    </source>
</evidence>
<dbReference type="GO" id="GO:0016740">
    <property type="term" value="F:transferase activity"/>
    <property type="evidence" value="ECO:0007669"/>
    <property type="project" value="UniProtKB-KW"/>
</dbReference>
<dbReference type="GO" id="GO:0008360">
    <property type="term" value="P:regulation of cell shape"/>
    <property type="evidence" value="ECO:0007669"/>
    <property type="project" value="UniProtKB-UniRule"/>
</dbReference>
<protein>
    <submittedName>
        <fullName evidence="11">Murein L,D-transpeptidase</fullName>
    </submittedName>
</protein>
<feature type="compositionally biased region" description="Basic and acidic residues" evidence="8">
    <location>
        <begin position="392"/>
        <end position="403"/>
    </location>
</feature>
<dbReference type="GO" id="GO:0009252">
    <property type="term" value="P:peptidoglycan biosynthetic process"/>
    <property type="evidence" value="ECO:0007669"/>
    <property type="project" value="UniProtKB-UniPathway"/>
</dbReference>
<dbReference type="PROSITE" id="PS51257">
    <property type="entry name" value="PROKAR_LIPOPROTEIN"/>
    <property type="match status" value="1"/>
</dbReference>
<dbReference type="PANTHER" id="PTHR36699:SF1">
    <property type="entry name" value="L,D-TRANSPEPTIDASE YAFK-RELATED"/>
    <property type="match status" value="1"/>
</dbReference>
<dbReference type="PROSITE" id="PS52029">
    <property type="entry name" value="LD_TPASE"/>
    <property type="match status" value="1"/>
</dbReference>
<name>A0A4U6RIE4_BRAEL</name>
<feature type="compositionally biased region" description="Polar residues" evidence="8">
    <location>
        <begin position="481"/>
        <end position="499"/>
    </location>
</feature>
<evidence type="ECO:0000256" key="8">
    <source>
        <dbReference type="SAM" id="MobiDB-lite"/>
    </source>
</evidence>
<feature type="active site" description="Nucleophile" evidence="7">
    <location>
        <position position="161"/>
    </location>
</feature>
<dbReference type="RefSeq" id="WP_137482803.1">
    <property type="nucleotide sequence ID" value="NZ_SZZP01000026.1"/>
</dbReference>
<dbReference type="Pfam" id="PF03734">
    <property type="entry name" value="YkuD"/>
    <property type="match status" value="1"/>
</dbReference>
<feature type="compositionally biased region" description="Low complexity" evidence="8">
    <location>
        <begin position="460"/>
        <end position="480"/>
    </location>
</feature>
<keyword evidence="4 7" id="KW-0133">Cell shape</keyword>
<evidence type="ECO:0000259" key="10">
    <source>
        <dbReference type="PROSITE" id="PS52029"/>
    </source>
</evidence>
<gene>
    <name evidence="11" type="ORF">FDV58_32740</name>
</gene>
<feature type="region of interest" description="Disordered" evidence="8">
    <location>
        <begin position="362"/>
        <end position="403"/>
    </location>
</feature>
<dbReference type="EMBL" id="SZZP01000026">
    <property type="protein sequence ID" value="TKV74227.1"/>
    <property type="molecule type" value="Genomic_DNA"/>
</dbReference>
<dbReference type="CDD" id="cd16913">
    <property type="entry name" value="YkuD_like"/>
    <property type="match status" value="1"/>
</dbReference>
<dbReference type="GO" id="GO:0071555">
    <property type="term" value="P:cell wall organization"/>
    <property type="evidence" value="ECO:0007669"/>
    <property type="project" value="UniProtKB-UniRule"/>
</dbReference>
<feature type="domain" description="L,D-TPase catalytic" evidence="10">
    <location>
        <begin position="61"/>
        <end position="192"/>
    </location>
</feature>
<feature type="signal peptide" evidence="9">
    <location>
        <begin position="1"/>
        <end position="23"/>
    </location>
</feature>
<evidence type="ECO:0000256" key="7">
    <source>
        <dbReference type="PROSITE-ProRule" id="PRU01373"/>
    </source>
</evidence>
<keyword evidence="9" id="KW-0732">Signal</keyword>
<evidence type="ECO:0000256" key="2">
    <source>
        <dbReference type="ARBA" id="ARBA00005992"/>
    </source>
</evidence>